<dbReference type="EMBL" id="KN818234">
    <property type="protein sequence ID" value="KIL66772.1"/>
    <property type="molecule type" value="Genomic_DNA"/>
</dbReference>
<proteinExistence type="predicted"/>
<dbReference type="Proteomes" id="UP000054549">
    <property type="component" value="Unassembled WGS sequence"/>
</dbReference>
<sequence length="247" mass="27944">MRDLLLHLVIMEGTCRPVTSSFQTERLCLNDSDVIENIEISTEARQHVHEDDLVGCIHSLLTQLRKAKLEPSVNTTTIELMRSLLRFDYAEIAKRVCSVADAQTLIDFIDSLTNDSYFLSHCVPDTARQAACLALEIDARVPVVPRSLFSNSDICPGHDWCSRGYWTNISIWCQGALLGRISDHNYIVPLLQIYEGDSDMHFVSSLANEIKSLKEWRERSSPSSVEIIKAVSLTTSEQFFLQTFSRC</sequence>
<evidence type="ECO:0000313" key="1">
    <source>
        <dbReference type="EMBL" id="KIL66772.1"/>
    </source>
</evidence>
<protein>
    <submittedName>
        <fullName evidence="1">Uncharacterized protein</fullName>
    </submittedName>
</protein>
<gene>
    <name evidence="1" type="ORF">M378DRAFT_160265</name>
</gene>
<keyword evidence="2" id="KW-1185">Reference proteome</keyword>
<name>A0A0C2WY78_AMAMK</name>
<reference evidence="1 2" key="1">
    <citation type="submission" date="2014-04" db="EMBL/GenBank/DDBJ databases">
        <title>Evolutionary Origins and Diversification of the Mycorrhizal Mutualists.</title>
        <authorList>
            <consortium name="DOE Joint Genome Institute"/>
            <consortium name="Mycorrhizal Genomics Consortium"/>
            <person name="Kohler A."/>
            <person name="Kuo A."/>
            <person name="Nagy L.G."/>
            <person name="Floudas D."/>
            <person name="Copeland A."/>
            <person name="Barry K.W."/>
            <person name="Cichocki N."/>
            <person name="Veneault-Fourrey C."/>
            <person name="LaButti K."/>
            <person name="Lindquist E.A."/>
            <person name="Lipzen A."/>
            <person name="Lundell T."/>
            <person name="Morin E."/>
            <person name="Murat C."/>
            <person name="Riley R."/>
            <person name="Ohm R."/>
            <person name="Sun H."/>
            <person name="Tunlid A."/>
            <person name="Henrissat B."/>
            <person name="Grigoriev I.V."/>
            <person name="Hibbett D.S."/>
            <person name="Martin F."/>
        </authorList>
    </citation>
    <scope>NUCLEOTIDE SEQUENCE [LARGE SCALE GENOMIC DNA]</scope>
    <source>
        <strain evidence="1 2">Koide BX008</strain>
    </source>
</reference>
<dbReference type="HOGENOM" id="CLU_1124281_0_0_1"/>
<accession>A0A0C2WY78</accession>
<evidence type="ECO:0000313" key="2">
    <source>
        <dbReference type="Proteomes" id="UP000054549"/>
    </source>
</evidence>
<dbReference type="AlphaFoldDB" id="A0A0C2WY78"/>
<organism evidence="1 2">
    <name type="scientific">Amanita muscaria (strain Koide BX008)</name>
    <dbReference type="NCBI Taxonomy" id="946122"/>
    <lineage>
        <taxon>Eukaryota</taxon>
        <taxon>Fungi</taxon>
        <taxon>Dikarya</taxon>
        <taxon>Basidiomycota</taxon>
        <taxon>Agaricomycotina</taxon>
        <taxon>Agaricomycetes</taxon>
        <taxon>Agaricomycetidae</taxon>
        <taxon>Agaricales</taxon>
        <taxon>Pluteineae</taxon>
        <taxon>Amanitaceae</taxon>
        <taxon>Amanita</taxon>
    </lineage>
</organism>
<dbReference type="InParanoid" id="A0A0C2WY78"/>